<dbReference type="Proteomes" id="UP000652074">
    <property type="component" value="Unassembled WGS sequence"/>
</dbReference>
<comment type="caution">
    <text evidence="2">The sequence shown here is derived from an EMBL/GenBank/DDBJ whole genome shotgun (WGS) entry which is preliminary data.</text>
</comment>
<feature type="domain" description="DUF6351" evidence="1">
    <location>
        <begin position="92"/>
        <end position="748"/>
    </location>
</feature>
<dbReference type="InterPro" id="IPR045556">
    <property type="entry name" value="DUF6351"/>
</dbReference>
<evidence type="ECO:0000259" key="1">
    <source>
        <dbReference type="Pfam" id="PF19878"/>
    </source>
</evidence>
<dbReference type="SUPFAM" id="SSF53474">
    <property type="entry name" value="alpha/beta-Hydrolases"/>
    <property type="match status" value="1"/>
</dbReference>
<keyword evidence="3" id="KW-1185">Reference proteome</keyword>
<proteinExistence type="predicted"/>
<evidence type="ECO:0000313" key="3">
    <source>
        <dbReference type="Proteomes" id="UP000652074"/>
    </source>
</evidence>
<reference evidence="2 3" key="1">
    <citation type="submission" date="2019-12" db="EMBL/GenBank/DDBJ databases">
        <title>Comparative genomics gives insights into the taxonomy of the Azoarcus-Aromatoleum group and reveals separate origins of nif in the plant-associated Azoarcus and non-plant-associated Aromatoleum sub-groups.</title>
        <authorList>
            <person name="Lafos M."/>
            <person name="Maluk M."/>
            <person name="Batista M."/>
            <person name="Junghare M."/>
            <person name="Carmona M."/>
            <person name="Faoro H."/>
            <person name="Cruz L.M."/>
            <person name="Battistoni F."/>
            <person name="De Souza E."/>
            <person name="Pedrosa F."/>
            <person name="Chen W.-M."/>
            <person name="Poole P.S."/>
            <person name="Dixon R.A."/>
            <person name="James E.K."/>
        </authorList>
    </citation>
    <scope>NUCLEOTIDE SEQUENCE [LARGE SCALE GENOMIC DNA]</scope>
    <source>
        <strain evidence="2 3">ToN1</strain>
    </source>
</reference>
<organism evidence="2 3">
    <name type="scientific">Aromatoleum petrolei</name>
    <dbReference type="NCBI Taxonomy" id="76116"/>
    <lineage>
        <taxon>Bacteria</taxon>
        <taxon>Pseudomonadati</taxon>
        <taxon>Pseudomonadota</taxon>
        <taxon>Betaproteobacteria</taxon>
        <taxon>Rhodocyclales</taxon>
        <taxon>Rhodocyclaceae</taxon>
        <taxon>Aromatoleum</taxon>
    </lineage>
</organism>
<dbReference type="Pfam" id="PF19878">
    <property type="entry name" value="DUF6351"/>
    <property type="match status" value="1"/>
</dbReference>
<gene>
    <name evidence="2" type="ORF">GPA26_06680</name>
</gene>
<name>A0ABX1MLZ2_9RHOO</name>
<accession>A0ABX1MLZ2</accession>
<evidence type="ECO:0000313" key="2">
    <source>
        <dbReference type="EMBL" id="NMF88165.1"/>
    </source>
</evidence>
<dbReference type="InterPro" id="IPR029058">
    <property type="entry name" value="AB_hydrolase_fold"/>
</dbReference>
<dbReference type="EMBL" id="WTVR01000010">
    <property type="protein sequence ID" value="NMF88165.1"/>
    <property type="molecule type" value="Genomic_DNA"/>
</dbReference>
<protein>
    <recommendedName>
        <fullName evidence="1">DUF6351 domain-containing protein</fullName>
    </recommendedName>
</protein>
<sequence>MDGSAGRGRAHGRTSKMKRRRWLWPGLILVGVALGGQSDGGGQLGHRKVAGLPPGFDAGAPTEPYAGPHPSRLERPAETFRFPIMLGQVGPSEPLFAGPNQYPFICDTASSGLGQPLADNTAGTGTPVVSAADAAGDRPTARAFSKDCLAPTKAWYFYKPVGEKHFARWNGQSEEVDTVTINGARVPFIVRVEIGTINRFIYLIAAIKGAREFIDSPAADRWNRRLIYQFYGGVGIGHRQGRANVKAVLDDRRDQLAQGYAVVASTGTTSRNHFDIWLAEDTALRVKRQFVALYGEPAYTVGVGASGGAIQQYLLAQNRPGLIDAAIAQYSYPDMITQTIPVFDCELLEYYFDVTDRDNRTWRKAENRRWIEGFNASNRHESSGGLMRIQVASRVAFMMRGETVHDRKGETECVVGWRGLTPLVLNPRFAHFESHLARDVFQQVRWSYFEDLKRFFGTDARGYARIPWDNVGVQYGLRALQRKQIGPEQFLRLNASIGSWKSPADMQPERYWLIDGGESELRDFSPWSAHNMNMGRNRDHPAPRFAGGLEAIAAAYRSGQVFLGSIDIPVIDERLYLEAELDMHHTAASFSARARMIAAQGDAGNQAIWVSDKAYDPTPKAFTTIDQWLRAKHARPQLSWAEARPESASDRCFDARGRIMFKGDRVWDGDWNELPTGACMRVYPIYANSRMVAGDGIRGDRFKCALQSVSSALDRGVYKPVDMQPYKAQLEQIFPDGVCDYRQPDQGRPNDVMGGEVVR</sequence>